<evidence type="ECO:0000313" key="1">
    <source>
        <dbReference type="Ensembl" id="ENSPCLP00000020427.1"/>
    </source>
</evidence>
<dbReference type="PANTHER" id="PTHR14819:SF5">
    <property type="entry name" value="INTERFERON-INDUCED VERY LARGE GTPASE 1"/>
    <property type="match status" value="1"/>
</dbReference>
<protein>
    <submittedName>
        <fullName evidence="1">Uncharacterized protein</fullName>
    </submittedName>
</protein>
<dbReference type="InterPro" id="IPR052986">
    <property type="entry name" value="VLIG_GTPase"/>
</dbReference>
<dbReference type="AlphaFoldDB" id="A0A669QHT2"/>
<dbReference type="OMA" id="DMHTAFR"/>
<sequence length="169" mass="19801">MTWVTEVASNAPPLEEVDIDVEIENVLLKHFKKRSNVADRNLKFSKQTTFSLDEKKHISQKKVWGFVSLRFGESDLSSLQHITEHIIRRVKENIDQKVKDKMDYSHTFIHEILNEVQEGMKTVPSSEKCHFTKDYEIDLSVYLCRMAAARFKDMHTAFRKANDPVIYLQ</sequence>
<reference evidence="1" key="1">
    <citation type="submission" date="2025-08" db="UniProtKB">
        <authorList>
            <consortium name="Ensembl"/>
        </authorList>
    </citation>
    <scope>IDENTIFICATION</scope>
</reference>
<name>A0A669QHT2_PHACC</name>
<keyword evidence="2" id="KW-1185">Reference proteome</keyword>
<dbReference type="Ensembl" id="ENSPCLT00000028262.1">
    <property type="protein sequence ID" value="ENSPCLP00000020427.1"/>
    <property type="gene ID" value="ENSPCLG00000017869.1"/>
</dbReference>
<dbReference type="Proteomes" id="UP000472261">
    <property type="component" value="Unplaced"/>
</dbReference>
<evidence type="ECO:0000313" key="2">
    <source>
        <dbReference type="Proteomes" id="UP000472261"/>
    </source>
</evidence>
<reference evidence="1" key="2">
    <citation type="submission" date="2025-09" db="UniProtKB">
        <authorList>
            <consortium name="Ensembl"/>
        </authorList>
    </citation>
    <scope>IDENTIFICATION</scope>
</reference>
<dbReference type="PANTHER" id="PTHR14819">
    <property type="entry name" value="GTP-BINDING"/>
    <property type="match status" value="1"/>
</dbReference>
<organism evidence="1 2">
    <name type="scientific">Phasianus colchicus</name>
    <name type="common">Common pheasant</name>
    <dbReference type="NCBI Taxonomy" id="9054"/>
    <lineage>
        <taxon>Eukaryota</taxon>
        <taxon>Metazoa</taxon>
        <taxon>Chordata</taxon>
        <taxon>Craniata</taxon>
        <taxon>Vertebrata</taxon>
        <taxon>Euteleostomi</taxon>
        <taxon>Archelosauria</taxon>
        <taxon>Archosauria</taxon>
        <taxon>Dinosauria</taxon>
        <taxon>Saurischia</taxon>
        <taxon>Theropoda</taxon>
        <taxon>Coelurosauria</taxon>
        <taxon>Aves</taxon>
        <taxon>Neognathae</taxon>
        <taxon>Galloanserae</taxon>
        <taxon>Galliformes</taxon>
        <taxon>Phasianidae</taxon>
        <taxon>Phasianinae</taxon>
        <taxon>Phasianus</taxon>
    </lineage>
</organism>
<accession>A0A669QHT2</accession>
<proteinExistence type="predicted"/>